<feature type="chain" id="PRO_5015481141" description="HEAT repeat domain-containing protein" evidence="1">
    <location>
        <begin position="24"/>
        <end position="298"/>
    </location>
</feature>
<comment type="caution">
    <text evidence="2">The sequence shown here is derived from an EMBL/GenBank/DDBJ whole genome shotgun (WGS) entry which is preliminary data.</text>
</comment>
<keyword evidence="1" id="KW-0732">Signal</keyword>
<dbReference type="RefSeq" id="WP_105338886.1">
    <property type="nucleotide sequence ID" value="NZ_PUHZ01000025.1"/>
</dbReference>
<dbReference type="AlphaFoldDB" id="A0A2S8GCV6"/>
<reference evidence="2 3" key="1">
    <citation type="submission" date="2018-02" db="EMBL/GenBank/DDBJ databases">
        <title>Comparative genomes isolates from brazilian mangrove.</title>
        <authorList>
            <person name="Araujo J.E."/>
            <person name="Taketani R.G."/>
            <person name="Silva M.C.P."/>
            <person name="Loureco M.V."/>
            <person name="Andreote F.D."/>
        </authorList>
    </citation>
    <scope>NUCLEOTIDE SEQUENCE [LARGE SCALE GENOMIC DNA]</scope>
    <source>
        <strain evidence="2 3">Nap-Phe MGV</strain>
    </source>
</reference>
<dbReference type="Proteomes" id="UP000237819">
    <property type="component" value="Unassembled WGS sequence"/>
</dbReference>
<proteinExistence type="predicted"/>
<gene>
    <name evidence="2" type="ORF">C5Y93_28610</name>
</gene>
<dbReference type="InterPro" id="IPR016024">
    <property type="entry name" value="ARM-type_fold"/>
</dbReference>
<evidence type="ECO:0008006" key="4">
    <source>
        <dbReference type="Google" id="ProtNLM"/>
    </source>
</evidence>
<evidence type="ECO:0000313" key="3">
    <source>
        <dbReference type="Proteomes" id="UP000237819"/>
    </source>
</evidence>
<dbReference type="EMBL" id="PUHZ01000025">
    <property type="protein sequence ID" value="PQO42305.1"/>
    <property type="molecule type" value="Genomic_DNA"/>
</dbReference>
<dbReference type="InterPro" id="IPR011989">
    <property type="entry name" value="ARM-like"/>
</dbReference>
<evidence type="ECO:0000313" key="2">
    <source>
        <dbReference type="EMBL" id="PQO42305.1"/>
    </source>
</evidence>
<protein>
    <recommendedName>
        <fullName evidence="4">HEAT repeat domain-containing protein</fullName>
    </recommendedName>
</protein>
<dbReference type="SUPFAM" id="SSF48371">
    <property type="entry name" value="ARM repeat"/>
    <property type="match status" value="1"/>
</dbReference>
<dbReference type="OrthoDB" id="291422at2"/>
<feature type="signal peptide" evidence="1">
    <location>
        <begin position="1"/>
        <end position="23"/>
    </location>
</feature>
<dbReference type="Gene3D" id="1.25.10.10">
    <property type="entry name" value="Leucine-rich Repeat Variant"/>
    <property type="match status" value="1"/>
</dbReference>
<sequence>MLGSWFAGIAMLGLLFSTSASLAADGAKTTKQTCEQLLVESLSAQGEWTSVHAAEYLIHLNQPEQTVASFRPQADTAQPPFRIGVWRVLAQAEPSQETRTAYVERIRSVLLNKDATDRLHALETLAKLAVPIASDEELKIVQQMSEPEAPGCSFALWRLIQRDSSTESLAALADQLSSVDPVARLRAGFVLSQLGDLPMDVQSQVENAIHDEPQDSIAYPYVASAAGTEQIRKLLHSQDPNHQALALKELAARSITFDYPLPKVVDSESPLSLRQAAAFAWLKQNTSPKSHAVDSARN</sequence>
<organism evidence="2 3">
    <name type="scientific">Blastopirellula marina</name>
    <dbReference type="NCBI Taxonomy" id="124"/>
    <lineage>
        <taxon>Bacteria</taxon>
        <taxon>Pseudomonadati</taxon>
        <taxon>Planctomycetota</taxon>
        <taxon>Planctomycetia</taxon>
        <taxon>Pirellulales</taxon>
        <taxon>Pirellulaceae</taxon>
        <taxon>Blastopirellula</taxon>
    </lineage>
</organism>
<evidence type="ECO:0000256" key="1">
    <source>
        <dbReference type="SAM" id="SignalP"/>
    </source>
</evidence>
<accession>A0A2S8GCV6</accession>
<name>A0A2S8GCV6_9BACT</name>